<sequence length="234" mass="27049">MHDVKRDSLFEDKGSKKKHVSKKSHHSHGDEHDHDEKLASKYPGYELRHVHEDDEEHDHGEQEDYQGHDHDSNHEEEEYHAHEDEDEHHHNHPRDTFSDRAFEHLHDHGHQLLHSHHHVHHREEASVVHKWFNNPARDWFALIVVGLLTALSGLGVVGGTLGRGFLVMASVIGLFPLVKNSVIRGIIEKRFNADLAVSLVLIIAMIYGQMFYVAVTLFLILLGSFLRLDFSWNK</sequence>
<keyword evidence="2" id="KW-0812">Transmembrane</keyword>
<dbReference type="Proteomes" id="UP000178082">
    <property type="component" value="Unassembled WGS sequence"/>
</dbReference>
<proteinExistence type="predicted"/>
<evidence type="ECO:0000256" key="2">
    <source>
        <dbReference type="SAM" id="Phobius"/>
    </source>
</evidence>
<dbReference type="AlphaFoldDB" id="A0A1F7SCD5"/>
<keyword evidence="2" id="KW-0472">Membrane</keyword>
<feature type="transmembrane region" description="Helical" evidence="2">
    <location>
        <begin position="195"/>
        <end position="226"/>
    </location>
</feature>
<gene>
    <name evidence="3" type="ORF">A3G31_06220</name>
</gene>
<feature type="compositionally biased region" description="Basic and acidic residues" evidence="1">
    <location>
        <begin position="46"/>
        <end position="96"/>
    </location>
</feature>
<feature type="transmembrane region" description="Helical" evidence="2">
    <location>
        <begin position="139"/>
        <end position="158"/>
    </location>
</feature>
<accession>A0A1F7SCD5</accession>
<evidence type="ECO:0000313" key="3">
    <source>
        <dbReference type="EMBL" id="OGL51443.1"/>
    </source>
</evidence>
<evidence type="ECO:0000256" key="1">
    <source>
        <dbReference type="SAM" id="MobiDB-lite"/>
    </source>
</evidence>
<feature type="compositionally biased region" description="Basic and acidic residues" evidence="1">
    <location>
        <begin position="27"/>
        <end position="39"/>
    </location>
</feature>
<name>A0A1F7SCD5_9BACT</name>
<feature type="compositionally biased region" description="Basic residues" evidence="1">
    <location>
        <begin position="15"/>
        <end position="26"/>
    </location>
</feature>
<dbReference type="STRING" id="1817883.A3G31_06220"/>
<comment type="caution">
    <text evidence="3">The sequence shown here is derived from an EMBL/GenBank/DDBJ whole genome shotgun (WGS) entry which is preliminary data.</text>
</comment>
<feature type="compositionally biased region" description="Basic and acidic residues" evidence="1">
    <location>
        <begin position="1"/>
        <end position="14"/>
    </location>
</feature>
<dbReference type="EMBL" id="MGDI01000042">
    <property type="protein sequence ID" value="OGL51443.1"/>
    <property type="molecule type" value="Genomic_DNA"/>
</dbReference>
<evidence type="ECO:0000313" key="4">
    <source>
        <dbReference type="Proteomes" id="UP000178082"/>
    </source>
</evidence>
<organism evidence="3 4">
    <name type="scientific">Candidatus Schekmanbacteria bacterium RIFCSPLOWO2_12_FULL_38_15</name>
    <dbReference type="NCBI Taxonomy" id="1817883"/>
    <lineage>
        <taxon>Bacteria</taxon>
        <taxon>Candidatus Schekmaniibacteriota</taxon>
    </lineage>
</organism>
<reference evidence="3 4" key="1">
    <citation type="journal article" date="2016" name="Nat. Commun.">
        <title>Thousands of microbial genomes shed light on interconnected biogeochemical processes in an aquifer system.</title>
        <authorList>
            <person name="Anantharaman K."/>
            <person name="Brown C.T."/>
            <person name="Hug L.A."/>
            <person name="Sharon I."/>
            <person name="Castelle C.J."/>
            <person name="Probst A.J."/>
            <person name="Thomas B.C."/>
            <person name="Singh A."/>
            <person name="Wilkins M.J."/>
            <person name="Karaoz U."/>
            <person name="Brodie E.L."/>
            <person name="Williams K.H."/>
            <person name="Hubbard S.S."/>
            <person name="Banfield J.F."/>
        </authorList>
    </citation>
    <scope>NUCLEOTIDE SEQUENCE [LARGE SCALE GENOMIC DNA]</scope>
</reference>
<feature type="region of interest" description="Disordered" evidence="1">
    <location>
        <begin position="1"/>
        <end position="96"/>
    </location>
</feature>
<feature type="transmembrane region" description="Helical" evidence="2">
    <location>
        <begin position="164"/>
        <end position="183"/>
    </location>
</feature>
<protein>
    <submittedName>
        <fullName evidence="3">Uncharacterized protein</fullName>
    </submittedName>
</protein>
<keyword evidence="2" id="KW-1133">Transmembrane helix</keyword>